<dbReference type="EMBL" id="DAKRPA010000088">
    <property type="protein sequence ID" value="DAZ99205.1"/>
    <property type="molecule type" value="Genomic_DNA"/>
</dbReference>
<dbReference type="Pfam" id="PF01764">
    <property type="entry name" value="Lipase_3"/>
    <property type="match status" value="1"/>
</dbReference>
<feature type="transmembrane region" description="Helical" evidence="2">
    <location>
        <begin position="381"/>
        <end position="401"/>
    </location>
</feature>
<accession>A0AAV2YYQ7</accession>
<reference evidence="4" key="1">
    <citation type="submission" date="2022-11" db="EMBL/GenBank/DDBJ databases">
        <authorList>
            <person name="Morgan W.R."/>
            <person name="Tartar A."/>
        </authorList>
    </citation>
    <scope>NUCLEOTIDE SEQUENCE</scope>
    <source>
        <strain evidence="4">ARSEF 373</strain>
    </source>
</reference>
<dbReference type="AlphaFoldDB" id="A0AAV2YYQ7"/>
<organism evidence="4 5">
    <name type="scientific">Lagenidium giganteum</name>
    <dbReference type="NCBI Taxonomy" id="4803"/>
    <lineage>
        <taxon>Eukaryota</taxon>
        <taxon>Sar</taxon>
        <taxon>Stramenopiles</taxon>
        <taxon>Oomycota</taxon>
        <taxon>Peronosporomycetes</taxon>
        <taxon>Pythiales</taxon>
        <taxon>Pythiaceae</taxon>
    </lineage>
</organism>
<sequence length="1087" mass="120525">MLAATIDVNEAQWGEEQQQREGAVDQDVEAQAEISLPVAHDHFDHDSDDSGVDEAEDFDTSVADVSLSASAKDVEVDGVAVVHPSPSALPPIFPFPPPPPPPPPAEVHSAVKVTDITLTGQARWLRANAHRQFNSLRIAARSMRSTAASNATMQRLSHVMARKSASLHKRVLKAASDKAKHGEPQLKLETFTSADMQLLFRIVWLLLDAAPVGQLLWVACVQVIHSVSPPPSVTTNAGPSVTSTSLPSPGEDSSTATSIECAVQVVLLVISVLYVRRIYRHQQRQAVQLVVSALAAFVALVSFLFLVANTVSLTHVLPPTFGRFRSILNTLIAGLIFHILTYVSDHYRRLIERTAPTTLPQQSGSTTGMQRPPLPPPPRELLPSWLTLVIVVAYMALRVGLAWQHSIVWDFVPLTNVVTMIRLTWISGRHVSPPSIFLSTWVLTAADLVMLAIAWFKCGQAHQTFRHVFVKDFARIYTEFSVFVLYFQRTVVVVMLAGQIIAWTLPFNMLFEATVIQGNATESAQEYVVVQQTGAVGVHAGMQFSLTVWLIFCMFSALPADSVGWRGWLAPTRLQREFLKHFQYFLYEADVLIKATFTNFEQLKEVNPAHLVMEQQIELFNFAFLVYACGNADYEQGHAYFQKLVGNPEFEIVAYIHEPATDTHCLILQSESKIVVTFRGTSSRKNAKTDLKSAMTPHATAMVLDLRTVGSKHSFHRITRSQSRRSVLAPHSQTHRTCWQWLMGARTAPKVHAGFYAAYASVAERVLSTIQALHRADPRRVLVTGHSLGGALAALCSFDVVARLKITNVQCTTFGCPRIGNATFQRKYQVAVPATFAFVNASDMITKLPPRTPRAQPYVGVGTVVLINAFGNLVIDPHVLEFAALHRGYSAGAHSLKAYQYSLLLWCLRGHNMRYHPEFWAQSLSFLRAEYGHVPEVKAFLDASVLITAHLQPVAFSSSTFDLNKRTEQSQLAPIVRMLRQALELEAQQQRRGSTSLHQSMPLQVSLGRFLSGIFSRRTWYATNDALRILKANVPLESEAAALEFGRVLVVHGYLQPEGTVFTRNARFCFRDSALETANDDNAAVEP</sequence>
<feature type="domain" description="Fungal lipase-type" evidence="3">
    <location>
        <begin position="675"/>
        <end position="851"/>
    </location>
</feature>
<feature type="transmembrane region" description="Helical" evidence="2">
    <location>
        <begin position="202"/>
        <end position="224"/>
    </location>
</feature>
<feature type="region of interest" description="Disordered" evidence="1">
    <location>
        <begin position="1"/>
        <end position="58"/>
    </location>
</feature>
<feature type="transmembrane region" description="Helical" evidence="2">
    <location>
        <begin position="287"/>
        <end position="307"/>
    </location>
</feature>
<evidence type="ECO:0000313" key="5">
    <source>
        <dbReference type="Proteomes" id="UP001146120"/>
    </source>
</evidence>
<evidence type="ECO:0000313" key="4">
    <source>
        <dbReference type="EMBL" id="DAZ99205.1"/>
    </source>
</evidence>
<dbReference type="PANTHER" id="PTHR45856">
    <property type="entry name" value="ALPHA/BETA-HYDROLASES SUPERFAMILY PROTEIN"/>
    <property type="match status" value="1"/>
</dbReference>
<evidence type="ECO:0000259" key="3">
    <source>
        <dbReference type="Pfam" id="PF01764"/>
    </source>
</evidence>
<dbReference type="Gene3D" id="3.40.50.1820">
    <property type="entry name" value="alpha/beta hydrolase"/>
    <property type="match status" value="1"/>
</dbReference>
<dbReference type="InterPro" id="IPR002921">
    <property type="entry name" value="Fungal_lipase-type"/>
</dbReference>
<feature type="transmembrane region" description="Helical" evidence="2">
    <location>
        <begin position="327"/>
        <end position="343"/>
    </location>
</feature>
<name>A0AAV2YYQ7_9STRA</name>
<dbReference type="InterPro" id="IPR029058">
    <property type="entry name" value="AB_hydrolase_fold"/>
</dbReference>
<proteinExistence type="predicted"/>
<dbReference type="Proteomes" id="UP001146120">
    <property type="component" value="Unassembled WGS sequence"/>
</dbReference>
<reference evidence="4" key="2">
    <citation type="journal article" date="2023" name="Microbiol Resour">
        <title>Decontamination and Annotation of the Draft Genome Sequence of the Oomycete Lagenidium giganteum ARSEF 373.</title>
        <authorList>
            <person name="Morgan W.R."/>
            <person name="Tartar A."/>
        </authorList>
    </citation>
    <scope>NUCLEOTIDE SEQUENCE</scope>
    <source>
        <strain evidence="4">ARSEF 373</strain>
    </source>
</reference>
<dbReference type="SUPFAM" id="SSF53474">
    <property type="entry name" value="alpha/beta-Hydrolases"/>
    <property type="match status" value="1"/>
</dbReference>
<keyword evidence="2" id="KW-0812">Transmembrane</keyword>
<protein>
    <recommendedName>
        <fullName evidence="3">Fungal lipase-type domain-containing protein</fullName>
    </recommendedName>
</protein>
<feature type="compositionally biased region" description="Polar residues" evidence="1">
    <location>
        <begin position="233"/>
        <end position="252"/>
    </location>
</feature>
<gene>
    <name evidence="4" type="ORF">N0F65_008238</name>
</gene>
<keyword evidence="2" id="KW-0472">Membrane</keyword>
<evidence type="ECO:0000256" key="2">
    <source>
        <dbReference type="SAM" id="Phobius"/>
    </source>
</evidence>
<dbReference type="InterPro" id="IPR051218">
    <property type="entry name" value="Sec_MonoDiacylglyc_Lipase"/>
</dbReference>
<feature type="region of interest" description="Disordered" evidence="1">
    <location>
        <begin position="231"/>
        <end position="252"/>
    </location>
</feature>
<dbReference type="GO" id="GO:0006629">
    <property type="term" value="P:lipid metabolic process"/>
    <property type="evidence" value="ECO:0007669"/>
    <property type="project" value="InterPro"/>
</dbReference>
<evidence type="ECO:0000256" key="1">
    <source>
        <dbReference type="SAM" id="MobiDB-lite"/>
    </source>
</evidence>
<feature type="transmembrane region" description="Helical" evidence="2">
    <location>
        <begin position="255"/>
        <end position="275"/>
    </location>
</feature>
<feature type="compositionally biased region" description="Acidic residues" evidence="1">
    <location>
        <begin position="46"/>
        <end position="58"/>
    </location>
</feature>
<dbReference type="CDD" id="cd00519">
    <property type="entry name" value="Lipase_3"/>
    <property type="match status" value="1"/>
</dbReference>
<comment type="caution">
    <text evidence="4">The sequence shown here is derived from an EMBL/GenBank/DDBJ whole genome shotgun (WGS) entry which is preliminary data.</text>
</comment>
<dbReference type="PANTHER" id="PTHR45856:SF24">
    <property type="entry name" value="FUNGAL LIPASE-LIKE DOMAIN-CONTAINING PROTEIN"/>
    <property type="match status" value="1"/>
</dbReference>
<keyword evidence="5" id="KW-1185">Reference proteome</keyword>
<keyword evidence="2" id="KW-1133">Transmembrane helix</keyword>
<feature type="transmembrane region" description="Helical" evidence="2">
    <location>
        <begin position="437"/>
        <end position="456"/>
    </location>
</feature>